<dbReference type="Proteomes" id="UP000029736">
    <property type="component" value="Unassembled WGS sequence"/>
</dbReference>
<proteinExistence type="predicted"/>
<feature type="signal peptide" evidence="1">
    <location>
        <begin position="1"/>
        <end position="19"/>
    </location>
</feature>
<dbReference type="STRING" id="1524460.IX84_10935"/>
<dbReference type="Pfam" id="PF08309">
    <property type="entry name" value="LVIVD"/>
    <property type="match status" value="2"/>
</dbReference>
<dbReference type="AlphaFoldDB" id="A0A098SB99"/>
<keyword evidence="3" id="KW-1185">Reference proteome</keyword>
<sequence length="482" mass="52653">MKIKLLSLALLLGISSLSAQEEANLLGTWSDPNLVGSAFYNNIYNEIWGLAVNGHEYAVLGSTAGTHFIDVTDPTQPFEAHFVAGAAQGPVIIHRDYHDYNGYLYAVCDEGQSSLQIMDITQLPDTVIVAYDAPTRIQTAHNIFIDTTHAKLYGFALTGGPQNYSALRVYDISDPLNLDYIGEYNNFGGLNVGHIHDGYVRDGIAFLNAGGSGFAMVDFSDPFNPETISTITDYPFRGYNHSGWLTDDGQYYYMADENHGYDIKAIDVSDPCEPEITGTFDAETNNPTSITHNQIVACDYLYVSYYYDGIVVYDISDPANPEKVLYYDTSNEPNGTSYKGAWGIYPLLPSGNILVSDMQEGLFIFEGMGDNCAANQQLEPVNLDCLNPVSVAEWVEGAQVSVFPQPAQSTIGVSVELPEAVAPAHFSLWNLNGQQVADFGTHALSKGRQQLEFSRPGSLPGGLYALRITGEHGAHTLKVLLQ</sequence>
<dbReference type="PANTHER" id="PTHR38787:SF3">
    <property type="entry name" value="REGULATORY P DOMAIN-CONTAINING PROTEIN"/>
    <property type="match status" value="1"/>
</dbReference>
<evidence type="ECO:0008006" key="4">
    <source>
        <dbReference type="Google" id="ProtNLM"/>
    </source>
</evidence>
<name>A0A098SB99_9BACT</name>
<dbReference type="RefSeq" id="WP_044219721.1">
    <property type="nucleotide sequence ID" value="NZ_JBKAGJ010000007.1"/>
</dbReference>
<dbReference type="OrthoDB" id="9815940at2"/>
<dbReference type="PANTHER" id="PTHR38787">
    <property type="entry name" value="REGULATORY P DOMAIN-CONTAINING PROTEIN"/>
    <property type="match status" value="1"/>
</dbReference>
<evidence type="ECO:0000313" key="2">
    <source>
        <dbReference type="EMBL" id="KGE88307.1"/>
    </source>
</evidence>
<dbReference type="NCBIfam" id="TIGR04312">
    <property type="entry name" value="choice_anch_B"/>
    <property type="match status" value="1"/>
</dbReference>
<protein>
    <recommendedName>
        <fullName evidence="4">Secretion system C-terminal sorting domain-containing protein</fullName>
    </recommendedName>
</protein>
<dbReference type="SUPFAM" id="SSF75011">
    <property type="entry name" value="3-carboxy-cis,cis-mucoante lactonizing enzyme"/>
    <property type="match status" value="1"/>
</dbReference>
<evidence type="ECO:0000313" key="3">
    <source>
        <dbReference type="Proteomes" id="UP000029736"/>
    </source>
</evidence>
<comment type="caution">
    <text evidence="2">The sequence shown here is derived from an EMBL/GenBank/DDBJ whole genome shotgun (WGS) entry which is preliminary data.</text>
</comment>
<feature type="chain" id="PRO_5001947855" description="Secretion system C-terminal sorting domain-containing protein" evidence="1">
    <location>
        <begin position="20"/>
        <end position="482"/>
    </location>
</feature>
<reference evidence="2 3" key="1">
    <citation type="journal article" date="2014" name="Int. J. Syst. Evol. Microbiol.">
        <title>Phaeodactylibacter xiamenensis gen. nov., sp. nov., a member of the family Saprospiraceae isolated from the marine alga Phaeodactylum tricornutum.</title>
        <authorList>
            <person name="Chen Z.Jr."/>
            <person name="Lei X."/>
            <person name="Lai Q."/>
            <person name="Li Y."/>
            <person name="Zhang B."/>
            <person name="Zhang J."/>
            <person name="Zhang H."/>
            <person name="Yang L."/>
            <person name="Zheng W."/>
            <person name="Tian Y."/>
            <person name="Yu Z."/>
            <person name="Xu H.Jr."/>
            <person name="Zheng T."/>
        </authorList>
    </citation>
    <scope>NUCLEOTIDE SEQUENCE [LARGE SCALE GENOMIC DNA]</scope>
    <source>
        <strain evidence="2 3">KD52</strain>
    </source>
</reference>
<dbReference type="InterPro" id="IPR013211">
    <property type="entry name" value="LVIVD"/>
</dbReference>
<organism evidence="2 3">
    <name type="scientific">Phaeodactylibacter xiamenensis</name>
    <dbReference type="NCBI Taxonomy" id="1524460"/>
    <lineage>
        <taxon>Bacteria</taxon>
        <taxon>Pseudomonadati</taxon>
        <taxon>Bacteroidota</taxon>
        <taxon>Saprospiria</taxon>
        <taxon>Saprospirales</taxon>
        <taxon>Haliscomenobacteraceae</taxon>
        <taxon>Phaeodactylibacter</taxon>
    </lineage>
</organism>
<dbReference type="EMBL" id="JPOS01000020">
    <property type="protein sequence ID" value="KGE88307.1"/>
    <property type="molecule type" value="Genomic_DNA"/>
</dbReference>
<dbReference type="GO" id="GO:0005576">
    <property type="term" value="C:extracellular region"/>
    <property type="evidence" value="ECO:0007669"/>
    <property type="project" value="TreeGrafter"/>
</dbReference>
<gene>
    <name evidence="2" type="ORF">IX84_10935</name>
</gene>
<accession>A0A098SB99</accession>
<evidence type="ECO:0000256" key="1">
    <source>
        <dbReference type="SAM" id="SignalP"/>
    </source>
</evidence>
<dbReference type="InterPro" id="IPR027589">
    <property type="entry name" value="Choice_anch_B"/>
</dbReference>
<keyword evidence="1" id="KW-0732">Signal</keyword>